<proteinExistence type="predicted"/>
<gene>
    <name evidence="2" type="ORF">C1881_04790</name>
</gene>
<dbReference type="AlphaFoldDB" id="A0A369LLA7"/>
<dbReference type="Proteomes" id="UP000253975">
    <property type="component" value="Unassembled WGS sequence"/>
</dbReference>
<keyword evidence="1" id="KW-0175">Coiled coil</keyword>
<name>A0A369LLA7_9ACTN</name>
<evidence type="ECO:0000256" key="1">
    <source>
        <dbReference type="SAM" id="Coils"/>
    </source>
</evidence>
<evidence type="ECO:0000313" key="2">
    <source>
        <dbReference type="EMBL" id="RDB59006.1"/>
    </source>
</evidence>
<reference evidence="2 3" key="1">
    <citation type="journal article" date="2018" name="Elife">
        <title>Discovery and characterization of a prevalent human gut bacterial enzyme sufficient for the inactivation of a family of plant toxins.</title>
        <authorList>
            <person name="Koppel N."/>
            <person name="Bisanz J.E."/>
            <person name="Pandelia M.E."/>
            <person name="Turnbaugh P.J."/>
            <person name="Balskus E.P."/>
        </authorList>
    </citation>
    <scope>NUCLEOTIDE SEQUENCE [LARGE SCALE GENOMIC DNA]</scope>
    <source>
        <strain evidence="2 3">OB21 GAM31</strain>
    </source>
</reference>
<dbReference type="EMBL" id="PPTO01000006">
    <property type="protein sequence ID" value="RDB59006.1"/>
    <property type="molecule type" value="Genomic_DNA"/>
</dbReference>
<dbReference type="RefSeq" id="WP_114615399.1">
    <property type="nucleotide sequence ID" value="NZ_DBEZNL010000040.1"/>
</dbReference>
<feature type="coiled-coil region" evidence="1">
    <location>
        <begin position="27"/>
        <end position="54"/>
    </location>
</feature>
<protein>
    <submittedName>
        <fullName evidence="2">Uncharacterized protein</fullName>
    </submittedName>
</protein>
<evidence type="ECO:0000313" key="3">
    <source>
        <dbReference type="Proteomes" id="UP000253975"/>
    </source>
</evidence>
<organism evidence="2 3">
    <name type="scientific">Slackia isoflavoniconvertens</name>
    <dbReference type="NCBI Taxonomy" id="572010"/>
    <lineage>
        <taxon>Bacteria</taxon>
        <taxon>Bacillati</taxon>
        <taxon>Actinomycetota</taxon>
        <taxon>Coriobacteriia</taxon>
        <taxon>Eggerthellales</taxon>
        <taxon>Eggerthellaceae</taxon>
        <taxon>Slackia</taxon>
    </lineage>
</organism>
<accession>A0A369LLA7</accession>
<comment type="caution">
    <text evidence="2">The sequence shown here is derived from an EMBL/GenBank/DDBJ whole genome shotgun (WGS) entry which is preliminary data.</text>
</comment>
<sequence>MHRLTEIAANGDVEVQPRYQAAALRRLAAYEDMHQDLEGQLENVNEKLADIEENGSADPQAQQLFAQQIAIKATLAMYEAYGIS</sequence>